<dbReference type="Proteomes" id="UP000050929">
    <property type="component" value="Unassembled WGS sequence"/>
</dbReference>
<keyword evidence="2" id="KW-1185">Reference proteome</keyword>
<protein>
    <submittedName>
        <fullName evidence="1">Uncharacterized protein</fullName>
    </submittedName>
</protein>
<dbReference type="STRING" id="1423811.FC72_GL001251"/>
<proteinExistence type="predicted"/>
<dbReference type="PATRIC" id="fig|1423811.3.peg.1272"/>
<dbReference type="InterPro" id="IPR003787">
    <property type="entry name" value="Sulphur_relay_DsrE/F-like"/>
</dbReference>
<organism evidence="1 2">
    <name type="scientific">Companilactobacillus tucceti DSM 20183</name>
    <dbReference type="NCBI Taxonomy" id="1423811"/>
    <lineage>
        <taxon>Bacteria</taxon>
        <taxon>Bacillati</taxon>
        <taxon>Bacillota</taxon>
        <taxon>Bacilli</taxon>
        <taxon>Lactobacillales</taxon>
        <taxon>Lactobacillaceae</taxon>
        <taxon>Companilactobacillus</taxon>
    </lineage>
</organism>
<dbReference type="RefSeq" id="WP_057767255.1">
    <property type="nucleotide sequence ID" value="NZ_AZDG01000026.1"/>
</dbReference>
<reference evidence="1 2" key="1">
    <citation type="journal article" date="2015" name="Genome Announc.">
        <title>Expanding the biotechnology potential of lactobacilli through comparative genomics of 213 strains and associated genera.</title>
        <authorList>
            <person name="Sun Z."/>
            <person name="Harris H.M."/>
            <person name="McCann A."/>
            <person name="Guo C."/>
            <person name="Argimon S."/>
            <person name="Zhang W."/>
            <person name="Yang X."/>
            <person name="Jeffery I.B."/>
            <person name="Cooney J.C."/>
            <person name="Kagawa T.F."/>
            <person name="Liu W."/>
            <person name="Song Y."/>
            <person name="Salvetti E."/>
            <person name="Wrobel A."/>
            <person name="Rasinkangas P."/>
            <person name="Parkhill J."/>
            <person name="Rea M.C."/>
            <person name="O'Sullivan O."/>
            <person name="Ritari J."/>
            <person name="Douillard F.P."/>
            <person name="Paul Ross R."/>
            <person name="Yang R."/>
            <person name="Briner A.E."/>
            <person name="Felis G.E."/>
            <person name="de Vos W.M."/>
            <person name="Barrangou R."/>
            <person name="Klaenhammer T.R."/>
            <person name="Caufield P.W."/>
            <person name="Cui Y."/>
            <person name="Zhang H."/>
            <person name="O'Toole P.W."/>
        </authorList>
    </citation>
    <scope>NUCLEOTIDE SEQUENCE [LARGE SCALE GENOMIC DNA]</scope>
    <source>
        <strain evidence="1 2">DSM 20183</strain>
    </source>
</reference>
<dbReference type="AlphaFoldDB" id="A0A0R1IXT5"/>
<sequence>MKLGIILETKEHEKAWNGFRLAIASLKQGHEVKIFLMGEGVEVEDITDEKFNVSEKMHEFLDDGGKILACGTCIKSRHREDSTECPISTMIDCVEMIDWSDNTVTI</sequence>
<evidence type="ECO:0000313" key="2">
    <source>
        <dbReference type="Proteomes" id="UP000050929"/>
    </source>
</evidence>
<dbReference type="SUPFAM" id="SSF75169">
    <property type="entry name" value="DsrEFH-like"/>
    <property type="match status" value="1"/>
</dbReference>
<comment type="caution">
    <text evidence="1">The sequence shown here is derived from an EMBL/GenBank/DDBJ whole genome shotgun (WGS) entry which is preliminary data.</text>
</comment>
<gene>
    <name evidence="1" type="ORF">FC72_GL001251</name>
</gene>
<dbReference type="InterPro" id="IPR027396">
    <property type="entry name" value="DsrEFH-like"/>
</dbReference>
<dbReference type="Pfam" id="PF02635">
    <property type="entry name" value="DsrE"/>
    <property type="match status" value="1"/>
</dbReference>
<dbReference type="OrthoDB" id="9801500at2"/>
<evidence type="ECO:0000313" key="1">
    <source>
        <dbReference type="EMBL" id="KRK63647.1"/>
    </source>
</evidence>
<dbReference type="EMBL" id="AZDG01000026">
    <property type="protein sequence ID" value="KRK63647.1"/>
    <property type="molecule type" value="Genomic_DNA"/>
</dbReference>
<name>A0A0R1IXT5_9LACO</name>
<dbReference type="Gene3D" id="3.40.1260.10">
    <property type="entry name" value="DsrEFH-like"/>
    <property type="match status" value="1"/>
</dbReference>
<accession>A0A0R1IXT5</accession>